<accession>A0A2S8FY84</accession>
<dbReference type="Pfam" id="PF07693">
    <property type="entry name" value="KAP_NTPase"/>
    <property type="match status" value="1"/>
</dbReference>
<dbReference type="AlphaFoldDB" id="A0A2S8FY84"/>
<sequence length="671" mass="76760">MSQLIWLRSYNQNRNASIGVFCKSHRKGSNWMPENQISKFEEFAKKHPQTTALSDHPLGAEHEWLDRFNFPFQLGAIYDIIRSNDTKTPLSIGIYGDWGTGKTSAMKWLDGLLGVWNENLPNGQAKVIPVWFYPWKYQTRDDVWRGIVAEVIIATMNVEHASPERVFFAVKRFGAFLGRSFVRALSTLKVKAKDPTGVFEGEAACQPLEKILEDYQDLNHPERALLNRFEQMLTNWVRESLANNERIVLFVDDLDRCLPEVTLEVLEAIKLYLNIPGLIFVVGLDRSVVESVVVRHYDTQGVGEEKAREYLAKMFQVDVNLFRMQHDIENFLSELLERFSAYKEHVSSDAKNIFSKCFVQFSGDSPREVKRVINAAMIAARGWTIFDMGEGEDSLTFEEGLQRHFIRLQLTKNGEGRLLSRSDGNEFLHAWSVIVSNPAFPKGLTEENFQSSSDSLDVADREEFVEQGIPGEREYAELWVKYASYRCLLKDKFLGDILSVCEFRTTGELISQESRTPSVRVSGRQHVMILCSSSNISQAKEIDAYLHRRGCSTYGMKFELDRKYESRKEFAERVSVIIEQIKAKRKGRPVHEFGMVLIVDRELARDENWELVKKVVDDCSLMNIRMVGVINDDVDDECIADLQGNCVGLYIGFDNDSAAFEAGVDLFDMGR</sequence>
<feature type="domain" description="KAP NTPase" evidence="1">
    <location>
        <begin position="76"/>
        <end position="379"/>
    </location>
</feature>
<dbReference type="Proteomes" id="UP000240009">
    <property type="component" value="Unassembled WGS sequence"/>
</dbReference>
<protein>
    <recommendedName>
        <fullName evidence="1">KAP NTPase domain-containing protein</fullName>
    </recommendedName>
</protein>
<comment type="caution">
    <text evidence="2">The sequence shown here is derived from an EMBL/GenBank/DDBJ whole genome shotgun (WGS) entry which is preliminary data.</text>
</comment>
<evidence type="ECO:0000259" key="1">
    <source>
        <dbReference type="Pfam" id="PF07693"/>
    </source>
</evidence>
<dbReference type="SUPFAM" id="SSF52540">
    <property type="entry name" value="P-loop containing nucleoside triphosphate hydrolases"/>
    <property type="match status" value="1"/>
</dbReference>
<dbReference type="EMBL" id="PUIA01000017">
    <property type="protein sequence ID" value="PQO36804.1"/>
    <property type="molecule type" value="Genomic_DNA"/>
</dbReference>
<dbReference type="PANTHER" id="PTHR22674:SF6">
    <property type="entry name" value="NTPASE KAP FAMILY P-LOOP DOMAIN-CONTAINING PROTEIN 1"/>
    <property type="match status" value="1"/>
</dbReference>
<name>A0A2S8FY84_9BACT</name>
<proteinExistence type="predicted"/>
<dbReference type="InterPro" id="IPR027417">
    <property type="entry name" value="P-loop_NTPase"/>
</dbReference>
<reference evidence="2 3" key="1">
    <citation type="submission" date="2018-02" db="EMBL/GenBank/DDBJ databases">
        <title>Comparative genomes isolates from brazilian mangrove.</title>
        <authorList>
            <person name="Araujo J.E."/>
            <person name="Taketani R.G."/>
            <person name="Silva M.C.P."/>
            <person name="Loureco M.V."/>
            <person name="Andreote F.D."/>
        </authorList>
    </citation>
    <scope>NUCLEOTIDE SEQUENCE [LARGE SCALE GENOMIC DNA]</scope>
    <source>
        <strain evidence="2 3">HEX-2 MGV</strain>
    </source>
</reference>
<organism evidence="2 3">
    <name type="scientific">Blastopirellula marina</name>
    <dbReference type="NCBI Taxonomy" id="124"/>
    <lineage>
        <taxon>Bacteria</taxon>
        <taxon>Pseudomonadati</taxon>
        <taxon>Planctomycetota</taxon>
        <taxon>Planctomycetia</taxon>
        <taxon>Pirellulales</taxon>
        <taxon>Pirellulaceae</taxon>
        <taxon>Blastopirellula</taxon>
    </lineage>
</organism>
<evidence type="ECO:0000313" key="3">
    <source>
        <dbReference type="Proteomes" id="UP000240009"/>
    </source>
</evidence>
<evidence type="ECO:0000313" key="2">
    <source>
        <dbReference type="EMBL" id="PQO36804.1"/>
    </source>
</evidence>
<dbReference type="Gene3D" id="3.40.50.300">
    <property type="entry name" value="P-loop containing nucleotide triphosphate hydrolases"/>
    <property type="match status" value="1"/>
</dbReference>
<dbReference type="InterPro" id="IPR052754">
    <property type="entry name" value="NTPase_KAP_P-loop"/>
</dbReference>
<dbReference type="InterPro" id="IPR011646">
    <property type="entry name" value="KAP_P-loop"/>
</dbReference>
<dbReference type="PANTHER" id="PTHR22674">
    <property type="entry name" value="NTPASE, KAP FAMILY P-LOOP DOMAIN-CONTAINING 1"/>
    <property type="match status" value="1"/>
</dbReference>
<gene>
    <name evidence="2" type="ORF">C5Y96_06455</name>
</gene>